<dbReference type="Gene3D" id="1.10.2080.10">
    <property type="entry name" value="Insect odorant-binding protein A10/Ejaculatory bulb-specific protein 3"/>
    <property type="match status" value="1"/>
</dbReference>
<sequence>MNFLLFAALAALAVVAAADTYTDRYDSMNVDDVIANKRLLVAYVKCVLDKGRCTPEGRELKSHITDALQSGCEKCTGKQRRSIKKVIKHLIHEENNYWNQLVDMYDPNRTYSRIYEKELVLLELWGILEQGFLKG</sequence>
<evidence type="ECO:0000313" key="2">
    <source>
        <dbReference type="EMBL" id="CAH2042105.1"/>
    </source>
</evidence>
<reference evidence="2" key="1">
    <citation type="submission" date="2022-03" db="EMBL/GenBank/DDBJ databases">
        <authorList>
            <person name="Martin H S."/>
        </authorList>
    </citation>
    <scope>NUCLEOTIDE SEQUENCE</scope>
</reference>
<feature type="chain" id="PRO_5045631063" description="Chemosensory protein" evidence="1">
    <location>
        <begin position="19"/>
        <end position="135"/>
    </location>
</feature>
<keyword evidence="3" id="KW-1185">Reference proteome</keyword>
<organism evidence="2 3">
    <name type="scientific">Iphiclides podalirius</name>
    <name type="common">scarce swallowtail</name>
    <dbReference type="NCBI Taxonomy" id="110791"/>
    <lineage>
        <taxon>Eukaryota</taxon>
        <taxon>Metazoa</taxon>
        <taxon>Ecdysozoa</taxon>
        <taxon>Arthropoda</taxon>
        <taxon>Hexapoda</taxon>
        <taxon>Insecta</taxon>
        <taxon>Pterygota</taxon>
        <taxon>Neoptera</taxon>
        <taxon>Endopterygota</taxon>
        <taxon>Lepidoptera</taxon>
        <taxon>Glossata</taxon>
        <taxon>Ditrysia</taxon>
        <taxon>Papilionoidea</taxon>
        <taxon>Papilionidae</taxon>
        <taxon>Papilioninae</taxon>
        <taxon>Iphiclides</taxon>
    </lineage>
</organism>
<dbReference type="Proteomes" id="UP000837857">
    <property type="component" value="Chromosome 14"/>
</dbReference>
<dbReference type="InterPro" id="IPR036682">
    <property type="entry name" value="OS_D_A10/PebIII_sf"/>
</dbReference>
<dbReference type="SUPFAM" id="SSF100910">
    <property type="entry name" value="Chemosensory protein Csp2"/>
    <property type="match status" value="1"/>
</dbReference>
<feature type="signal peptide" evidence="1">
    <location>
        <begin position="1"/>
        <end position="18"/>
    </location>
</feature>
<dbReference type="PANTHER" id="PTHR11257">
    <property type="entry name" value="CHEMOSENSORY PROTEIN-RELATED"/>
    <property type="match status" value="1"/>
</dbReference>
<accession>A0ABN8HVN6</accession>
<evidence type="ECO:0000256" key="1">
    <source>
        <dbReference type="SAM" id="SignalP"/>
    </source>
</evidence>
<feature type="non-terminal residue" evidence="2">
    <location>
        <position position="1"/>
    </location>
</feature>
<dbReference type="PANTHER" id="PTHR11257:SF12">
    <property type="entry name" value="EJACULATORY BULB-SPECIFIC PROTEIN 3-RELATED"/>
    <property type="match status" value="1"/>
</dbReference>
<evidence type="ECO:0000313" key="3">
    <source>
        <dbReference type="Proteomes" id="UP000837857"/>
    </source>
</evidence>
<gene>
    <name evidence="2" type="ORF">IPOD504_LOCUS3585</name>
</gene>
<name>A0ABN8HVN6_9NEOP</name>
<dbReference type="Pfam" id="PF03392">
    <property type="entry name" value="OS-D"/>
    <property type="match status" value="1"/>
</dbReference>
<protein>
    <recommendedName>
        <fullName evidence="4">Chemosensory protein</fullName>
    </recommendedName>
</protein>
<proteinExistence type="predicted"/>
<dbReference type="EMBL" id="OW152826">
    <property type="protein sequence ID" value="CAH2042105.1"/>
    <property type="molecule type" value="Genomic_DNA"/>
</dbReference>
<keyword evidence="1" id="KW-0732">Signal</keyword>
<dbReference type="InterPro" id="IPR005055">
    <property type="entry name" value="A10/PebIII"/>
</dbReference>
<evidence type="ECO:0008006" key="4">
    <source>
        <dbReference type="Google" id="ProtNLM"/>
    </source>
</evidence>